<evidence type="ECO:0000313" key="3">
    <source>
        <dbReference type="Proteomes" id="UP000799770"/>
    </source>
</evidence>
<feature type="chain" id="PRO_5025575829" description="Extracellular membrane protein CFEM domain-containing protein" evidence="1">
    <location>
        <begin position="20"/>
        <end position="313"/>
    </location>
</feature>
<proteinExistence type="predicted"/>
<keyword evidence="3" id="KW-1185">Reference proteome</keyword>
<dbReference type="EMBL" id="ML977313">
    <property type="protein sequence ID" value="KAF2121034.1"/>
    <property type="molecule type" value="Genomic_DNA"/>
</dbReference>
<evidence type="ECO:0008006" key="4">
    <source>
        <dbReference type="Google" id="ProtNLM"/>
    </source>
</evidence>
<protein>
    <recommendedName>
        <fullName evidence="4">Extracellular membrane protein CFEM domain-containing protein</fullName>
    </recommendedName>
</protein>
<sequence>MFSRLQVIACLGLSTFVASAPGPQISTKDNRAALAARDYIPLSEGCGSAINCGSYTLESESEVEALFCFEEHEDPDKTCREPGFTIKKATLNAGCYCFFYDHIDRANSELPEMQLIIHLFLALLGLVAISNTCPAEASSRPAETITSPPDDTANATISDKVCGDARPFGGRFIPILLLPEMACHYMGQLQVEKYYVEKACICLLWADEKDDESGVISKRLPVKANRLATLIIFTGRAWVLLKGIRLMPACGGMLARVRRIPIEIYVRPRCLHSGWRFRMRARSVESHHRGGGVRSNRRQCDIWSNIHNEHKLK</sequence>
<gene>
    <name evidence="2" type="ORF">BDV96DRAFT_595416</name>
</gene>
<accession>A0A6A5ZPW8</accession>
<evidence type="ECO:0000256" key="1">
    <source>
        <dbReference type="SAM" id="SignalP"/>
    </source>
</evidence>
<feature type="signal peptide" evidence="1">
    <location>
        <begin position="1"/>
        <end position="19"/>
    </location>
</feature>
<evidence type="ECO:0000313" key="2">
    <source>
        <dbReference type="EMBL" id="KAF2121034.1"/>
    </source>
</evidence>
<keyword evidence="1" id="KW-0732">Signal</keyword>
<name>A0A6A5ZPW8_9PLEO</name>
<dbReference type="AlphaFoldDB" id="A0A6A5ZPW8"/>
<reference evidence="2" key="1">
    <citation type="journal article" date="2020" name="Stud. Mycol.">
        <title>101 Dothideomycetes genomes: a test case for predicting lifestyles and emergence of pathogens.</title>
        <authorList>
            <person name="Haridas S."/>
            <person name="Albert R."/>
            <person name="Binder M."/>
            <person name="Bloem J."/>
            <person name="Labutti K."/>
            <person name="Salamov A."/>
            <person name="Andreopoulos B."/>
            <person name="Baker S."/>
            <person name="Barry K."/>
            <person name="Bills G."/>
            <person name="Bluhm B."/>
            <person name="Cannon C."/>
            <person name="Castanera R."/>
            <person name="Culley D."/>
            <person name="Daum C."/>
            <person name="Ezra D."/>
            <person name="Gonzalez J."/>
            <person name="Henrissat B."/>
            <person name="Kuo A."/>
            <person name="Liang C."/>
            <person name="Lipzen A."/>
            <person name="Lutzoni F."/>
            <person name="Magnuson J."/>
            <person name="Mondo S."/>
            <person name="Nolan M."/>
            <person name="Ohm R."/>
            <person name="Pangilinan J."/>
            <person name="Park H.-J."/>
            <person name="Ramirez L."/>
            <person name="Alfaro M."/>
            <person name="Sun H."/>
            <person name="Tritt A."/>
            <person name="Yoshinaga Y."/>
            <person name="Zwiers L.-H."/>
            <person name="Turgeon B."/>
            <person name="Goodwin S."/>
            <person name="Spatafora J."/>
            <person name="Crous P."/>
            <person name="Grigoriev I."/>
        </authorList>
    </citation>
    <scope>NUCLEOTIDE SEQUENCE</scope>
    <source>
        <strain evidence="2">CBS 627.86</strain>
    </source>
</reference>
<dbReference type="Proteomes" id="UP000799770">
    <property type="component" value="Unassembled WGS sequence"/>
</dbReference>
<organism evidence="2 3">
    <name type="scientific">Lophiotrema nucula</name>
    <dbReference type="NCBI Taxonomy" id="690887"/>
    <lineage>
        <taxon>Eukaryota</taxon>
        <taxon>Fungi</taxon>
        <taxon>Dikarya</taxon>
        <taxon>Ascomycota</taxon>
        <taxon>Pezizomycotina</taxon>
        <taxon>Dothideomycetes</taxon>
        <taxon>Pleosporomycetidae</taxon>
        <taxon>Pleosporales</taxon>
        <taxon>Lophiotremataceae</taxon>
        <taxon>Lophiotrema</taxon>
    </lineage>
</organism>